<sequence length="42" mass="4928">MSLYRNINRRKKLGISRSKKKSTITPEAYANMKKGFPKKKKT</sequence>
<evidence type="ECO:0000256" key="1">
    <source>
        <dbReference type="SAM" id="MobiDB-lite"/>
    </source>
</evidence>
<name>A0AAX4G454_9CAUD</name>
<feature type="region of interest" description="Disordered" evidence="1">
    <location>
        <begin position="1"/>
        <end position="42"/>
    </location>
</feature>
<evidence type="ECO:0000313" key="2">
    <source>
        <dbReference type="EMBL" id="WOZ55760.1"/>
    </source>
</evidence>
<accession>A0AAX4G454</accession>
<dbReference type="Proteomes" id="UP001301519">
    <property type="component" value="Segment"/>
</dbReference>
<organism evidence="2 3">
    <name type="scientific">Pelagibacter phage HTVC041P</name>
    <dbReference type="NCBI Taxonomy" id="3072833"/>
    <lineage>
        <taxon>Viruses</taxon>
        <taxon>Duplodnaviria</taxon>
        <taxon>Heunggongvirae</taxon>
        <taxon>Uroviricota</taxon>
        <taxon>Caudoviricetes</taxon>
        <taxon>Autographivirales</taxon>
        <taxon>Autographivirales incertae sedis</taxon>
        <taxon>Aequorvirus</taxon>
        <taxon>Aequorvirus HTVC041P</taxon>
    </lineage>
</organism>
<reference evidence="2 3" key="1">
    <citation type="submission" date="2023-08" db="EMBL/GenBank/DDBJ databases">
        <authorList>
            <person name="Du S."/>
            <person name="Wu Z."/>
            <person name="Wu Y."/>
            <person name="Yang M."/>
            <person name="Shao J."/>
            <person name="Liu H."/>
            <person name="Zhao Y."/>
            <person name="Zhang Z."/>
        </authorList>
    </citation>
    <scope>NUCLEOTIDE SEQUENCE [LARGE SCALE GENOMIC DNA]</scope>
</reference>
<proteinExistence type="predicted"/>
<gene>
    <name evidence="2" type="ORF">HTVC041P_gp26</name>
</gene>
<dbReference type="EMBL" id="OR420753">
    <property type="protein sequence ID" value="WOZ55760.1"/>
    <property type="molecule type" value="Genomic_DNA"/>
</dbReference>
<feature type="compositionally biased region" description="Basic residues" evidence="1">
    <location>
        <begin position="7"/>
        <end position="22"/>
    </location>
</feature>
<evidence type="ECO:0000313" key="3">
    <source>
        <dbReference type="Proteomes" id="UP001301519"/>
    </source>
</evidence>
<keyword evidence="3" id="KW-1185">Reference proteome</keyword>
<protein>
    <submittedName>
        <fullName evidence="2">Uncharacterized protein</fullName>
    </submittedName>
</protein>